<feature type="compositionally biased region" description="Basic and acidic residues" evidence="1">
    <location>
        <begin position="204"/>
        <end position="220"/>
    </location>
</feature>
<comment type="caution">
    <text evidence="3">The sequence shown here is derived from an EMBL/GenBank/DDBJ whole genome shotgun (WGS) entry which is preliminary data.</text>
</comment>
<reference evidence="3" key="1">
    <citation type="submission" date="2021-02" db="EMBL/GenBank/DDBJ databases">
        <authorList>
            <person name="Nowell W R."/>
        </authorList>
    </citation>
    <scope>NUCLEOTIDE SEQUENCE</scope>
</reference>
<dbReference type="Proteomes" id="UP000663836">
    <property type="component" value="Unassembled WGS sequence"/>
</dbReference>
<proteinExistence type="predicted"/>
<dbReference type="AlphaFoldDB" id="A0A818T4F4"/>
<sequence length="238" mass="27315">MIKQITKPDYSKMGEGELRLLLSKHQQMLNNTRLINSLPDKGQRLRNAINEIEKFLIVPPSPMDCDIITNQFSQMTMSSNDNEVSQEKVHLEKSIKNLIKTTTENNFSDERLNEVKQRLKARQAERDSKTTVTKTKLISLDEAIQLYNDEKKQAEEHLIQQTTARLLGNMSLSKTTFGLPPTTCKTDLTYRKTTTENDIDDDDVGHIDELGRDKAEIESDHESDEVDYPDDEVENDDD</sequence>
<organism evidence="3 4">
    <name type="scientific">Rotaria sordida</name>
    <dbReference type="NCBI Taxonomy" id="392033"/>
    <lineage>
        <taxon>Eukaryota</taxon>
        <taxon>Metazoa</taxon>
        <taxon>Spiralia</taxon>
        <taxon>Gnathifera</taxon>
        <taxon>Rotifera</taxon>
        <taxon>Eurotatoria</taxon>
        <taxon>Bdelloidea</taxon>
        <taxon>Philodinida</taxon>
        <taxon>Philodinidae</taxon>
        <taxon>Rotaria</taxon>
    </lineage>
</organism>
<feature type="region of interest" description="Disordered" evidence="1">
    <location>
        <begin position="196"/>
        <end position="238"/>
    </location>
</feature>
<accession>A0A818T4F4</accession>
<feature type="compositionally biased region" description="Acidic residues" evidence="1">
    <location>
        <begin position="221"/>
        <end position="238"/>
    </location>
</feature>
<dbReference type="EMBL" id="CAJOBD010000504">
    <property type="protein sequence ID" value="CAF3679744.1"/>
    <property type="molecule type" value="Genomic_DNA"/>
</dbReference>
<evidence type="ECO:0000313" key="4">
    <source>
        <dbReference type="Proteomes" id="UP000663836"/>
    </source>
</evidence>
<dbReference type="EMBL" id="CAJNOT010000811">
    <property type="protein sequence ID" value="CAF1085846.1"/>
    <property type="molecule type" value="Genomic_DNA"/>
</dbReference>
<name>A0A818T4F4_9BILA</name>
<dbReference type="Proteomes" id="UP000663864">
    <property type="component" value="Unassembled WGS sequence"/>
</dbReference>
<evidence type="ECO:0000313" key="2">
    <source>
        <dbReference type="EMBL" id="CAF1085846.1"/>
    </source>
</evidence>
<protein>
    <submittedName>
        <fullName evidence="3">Uncharacterized protein</fullName>
    </submittedName>
</protein>
<evidence type="ECO:0000313" key="3">
    <source>
        <dbReference type="EMBL" id="CAF3679744.1"/>
    </source>
</evidence>
<evidence type="ECO:0000256" key="1">
    <source>
        <dbReference type="SAM" id="MobiDB-lite"/>
    </source>
</evidence>
<gene>
    <name evidence="3" type="ORF">JBS370_LOCUS8119</name>
    <name evidence="2" type="ORF">ZHD862_LOCUS16826</name>
</gene>